<protein>
    <submittedName>
        <fullName evidence="3">Flagellar hook-length control protein FliK</fullName>
    </submittedName>
</protein>
<dbReference type="Gene3D" id="3.30.750.140">
    <property type="match status" value="1"/>
</dbReference>
<name>A0ABX7MPY9_9GAMM</name>
<accession>A0ABX7MPY9</accession>
<feature type="domain" description="Flagellar hook-length control protein-like C-terminal" evidence="2">
    <location>
        <begin position="382"/>
        <end position="461"/>
    </location>
</feature>
<evidence type="ECO:0000313" key="3">
    <source>
        <dbReference type="EMBL" id="QSP94375.1"/>
    </source>
</evidence>
<dbReference type="InterPro" id="IPR021136">
    <property type="entry name" value="Flagellar_hook_control-like_C"/>
</dbReference>
<reference evidence="3 4" key="1">
    <citation type="submission" date="2021-03" db="EMBL/GenBank/DDBJ databases">
        <title>Genome sequencing of Marinobacter sp. LPB0319.</title>
        <authorList>
            <person name="Kim J."/>
        </authorList>
    </citation>
    <scope>NUCLEOTIDE SEQUENCE [LARGE SCALE GENOMIC DNA]</scope>
    <source>
        <strain evidence="3 4">LPB0319</strain>
    </source>
</reference>
<dbReference type="EMBL" id="CP071247">
    <property type="protein sequence ID" value="QSP94375.1"/>
    <property type="molecule type" value="Genomic_DNA"/>
</dbReference>
<evidence type="ECO:0000313" key="4">
    <source>
        <dbReference type="Proteomes" id="UP000663555"/>
    </source>
</evidence>
<gene>
    <name evidence="3" type="ORF">LPB19_14495</name>
</gene>
<evidence type="ECO:0000256" key="1">
    <source>
        <dbReference type="SAM" id="MobiDB-lite"/>
    </source>
</evidence>
<dbReference type="InterPro" id="IPR038610">
    <property type="entry name" value="FliK-like_C_sf"/>
</dbReference>
<keyword evidence="3" id="KW-0282">Flagellum</keyword>
<sequence length="475" mass="50879">MRITHAQYNSTTMKVPSGQHPNTPSGQTTGAQPATPPPAAAKPTETVSARQMLDALQLANREATLAKVAKVLNREGSSATQLLLDVKGKPLLVEAAIGKTPVEAGEWVKVMRAGNELQLIGKLATSELFKSQEAEVARALVQRLPWQHSLDTGLARLLGSLTQGLKPDPVPGQPPSAGLPTPLPEPARQALSELIARLPNSASLPPGQGNEPRTPQSIRQWISESGLFTEARLSQSSRTEQAALPDLKLAIGRVITALLAQPAKTPEALSQFNRLTPATSQDLIQAPLQFPIAGSAYSSAGNAGTSEPVTAGQMLRLLAGMLNRITVNQLHSQTLSARAGGDAGSPASVLLLDLPWLTPQNEPRIAQLRLEHYSKQERHNAKETKAAAGEWRLSLAIDLDEAGPLHFDVALREQSVSATVWANQQDTLKQVNEQLPLLRKSLSGLGLEVTDLDCRQGRPQASTTRLEHRLVDTRA</sequence>
<feature type="region of interest" description="Disordered" evidence="1">
    <location>
        <begin position="1"/>
        <end position="46"/>
    </location>
</feature>
<dbReference type="RefSeq" id="WP_206643596.1">
    <property type="nucleotide sequence ID" value="NZ_CP071247.1"/>
</dbReference>
<dbReference type="Proteomes" id="UP000663555">
    <property type="component" value="Chromosome"/>
</dbReference>
<dbReference type="Pfam" id="PF02120">
    <property type="entry name" value="Flg_hook"/>
    <property type="match status" value="1"/>
</dbReference>
<organism evidence="3 4">
    <name type="scientific">Marinobacter salinisoli</name>
    <dbReference type="NCBI Taxonomy" id="2769486"/>
    <lineage>
        <taxon>Bacteria</taxon>
        <taxon>Pseudomonadati</taxon>
        <taxon>Pseudomonadota</taxon>
        <taxon>Gammaproteobacteria</taxon>
        <taxon>Pseudomonadales</taxon>
        <taxon>Marinobacteraceae</taxon>
        <taxon>Marinobacter</taxon>
    </lineage>
</organism>
<feature type="region of interest" description="Disordered" evidence="1">
    <location>
        <begin position="162"/>
        <end position="185"/>
    </location>
</feature>
<proteinExistence type="predicted"/>
<keyword evidence="3" id="KW-0969">Cilium</keyword>
<feature type="compositionally biased region" description="Polar residues" evidence="1">
    <location>
        <begin position="1"/>
        <end position="27"/>
    </location>
</feature>
<evidence type="ECO:0000259" key="2">
    <source>
        <dbReference type="Pfam" id="PF02120"/>
    </source>
</evidence>
<keyword evidence="3" id="KW-0966">Cell projection</keyword>
<keyword evidence="4" id="KW-1185">Reference proteome</keyword>